<evidence type="ECO:0000256" key="3">
    <source>
        <dbReference type="RuleBase" id="RU003718"/>
    </source>
</evidence>
<dbReference type="CDD" id="cd03784">
    <property type="entry name" value="GT1_Gtf-like"/>
    <property type="match status" value="1"/>
</dbReference>
<dbReference type="FunFam" id="3.40.50.2000:FF:000063">
    <property type="entry name" value="Glycosyltransferase"/>
    <property type="match status" value="1"/>
</dbReference>
<name>A0AAD5Z497_9POAL</name>
<dbReference type="InterPro" id="IPR035595">
    <property type="entry name" value="UDP_glycos_trans_CS"/>
</dbReference>
<feature type="domain" description="Glycosyltransferase N-terminal" evidence="6">
    <location>
        <begin position="15"/>
        <end position="249"/>
    </location>
</feature>
<sequence>MTLPMTSLSDKKAHFVLIPLVAQGHLIPMTDLAHLLAERGVDVSLITTPTNATRIQPVVQRSTESNLPIQFVELKFPSAQIGLPDECENLDQIDGNQFLPFFEVYNQLKDPLEQYLLAHHIPASCIISDGCNPWTAEVARRLCIPRLVFHGPSCLFALCNYNTSKQDHLTDYSKQFVLPDMPLTLHFNKENEPNSFNAPGWEKFRDDVYEAERTADAIVLNTFEDLERQFIELYEKGIGKKVWTVGPLNLYNKDEYSKSLRGNKLGAEKQEIVLNWLESQEPKSVLYISFGSLARKNGLQLMELGSGLEAANKPFIWVVKEAEITPEVDRWLSEDFEKRVQQQGLICRGWVPQLAILSHPSVGGFMTHCGWNSILESLSQGLPMITWPHFSDQFTNEKVVVDVLGLGVSLGTEALCWIPAVDDETIWVHRDDIEKAVQKLMGEEEEAKSMRRKAAAMADNAKKAMEQGGSSYDNITRLIESIMQ</sequence>
<dbReference type="PANTHER" id="PTHR48047:SF25">
    <property type="entry name" value="OS02G0207100 PROTEIN"/>
    <property type="match status" value="1"/>
</dbReference>
<dbReference type="EMBL" id="JAMRDG010000002">
    <property type="protein sequence ID" value="KAJ3686620.1"/>
    <property type="molecule type" value="Genomic_DNA"/>
</dbReference>
<dbReference type="PANTHER" id="PTHR48047">
    <property type="entry name" value="GLYCOSYLTRANSFERASE"/>
    <property type="match status" value="1"/>
</dbReference>
<dbReference type="GO" id="GO:0035251">
    <property type="term" value="F:UDP-glucosyltransferase activity"/>
    <property type="evidence" value="ECO:0007669"/>
    <property type="project" value="TreeGrafter"/>
</dbReference>
<dbReference type="InterPro" id="IPR058980">
    <property type="entry name" value="Glyco_transf_N"/>
</dbReference>
<comment type="similarity">
    <text evidence="1 3">Belongs to the UDP-glycosyltransferase family.</text>
</comment>
<dbReference type="Pfam" id="PF26168">
    <property type="entry name" value="Glyco_transf_N"/>
    <property type="match status" value="1"/>
</dbReference>
<keyword evidence="2 3" id="KW-0808">Transferase</keyword>
<organism evidence="7 8">
    <name type="scientific">Rhynchospora tenuis</name>
    <dbReference type="NCBI Taxonomy" id="198213"/>
    <lineage>
        <taxon>Eukaryota</taxon>
        <taxon>Viridiplantae</taxon>
        <taxon>Streptophyta</taxon>
        <taxon>Embryophyta</taxon>
        <taxon>Tracheophyta</taxon>
        <taxon>Spermatophyta</taxon>
        <taxon>Magnoliopsida</taxon>
        <taxon>Liliopsida</taxon>
        <taxon>Poales</taxon>
        <taxon>Cyperaceae</taxon>
        <taxon>Cyperoideae</taxon>
        <taxon>Rhynchosporeae</taxon>
        <taxon>Rhynchospora</taxon>
    </lineage>
</organism>
<proteinExistence type="inferred from homology"/>
<keyword evidence="8" id="KW-1185">Reference proteome</keyword>
<dbReference type="Gene3D" id="3.40.50.2000">
    <property type="entry name" value="Glycogen Phosphorylase B"/>
    <property type="match status" value="2"/>
</dbReference>
<reference evidence="7 8" key="1">
    <citation type="journal article" date="2022" name="Cell">
        <title>Repeat-based holocentromeres influence genome architecture and karyotype evolution.</title>
        <authorList>
            <person name="Hofstatter P.G."/>
            <person name="Thangavel G."/>
            <person name="Lux T."/>
            <person name="Neumann P."/>
            <person name="Vondrak T."/>
            <person name="Novak P."/>
            <person name="Zhang M."/>
            <person name="Costa L."/>
            <person name="Castellani M."/>
            <person name="Scott A."/>
            <person name="Toegelov H."/>
            <person name="Fuchs J."/>
            <person name="Mata-Sucre Y."/>
            <person name="Dias Y."/>
            <person name="Vanzela A.L.L."/>
            <person name="Huettel B."/>
            <person name="Almeida C.C.S."/>
            <person name="Simkova H."/>
            <person name="Souza G."/>
            <person name="Pedrosa-Harand A."/>
            <person name="Macas J."/>
            <person name="Mayer K.F.X."/>
            <person name="Houben A."/>
            <person name="Marques A."/>
        </authorList>
    </citation>
    <scope>NUCLEOTIDE SEQUENCE [LARGE SCALE GENOMIC DNA]</scope>
    <source>
        <strain evidence="7">RhyTen1mFocal</strain>
    </source>
</reference>
<evidence type="ECO:0000256" key="4">
    <source>
        <dbReference type="RuleBase" id="RU362057"/>
    </source>
</evidence>
<evidence type="ECO:0000256" key="5">
    <source>
        <dbReference type="SAM" id="Coils"/>
    </source>
</evidence>
<gene>
    <name evidence="7" type="ORF">LUZ61_015784</name>
</gene>
<feature type="coiled-coil region" evidence="5">
    <location>
        <begin position="430"/>
        <end position="467"/>
    </location>
</feature>
<dbReference type="PROSITE" id="PS00375">
    <property type="entry name" value="UDPGT"/>
    <property type="match status" value="1"/>
</dbReference>
<evidence type="ECO:0000256" key="2">
    <source>
        <dbReference type="ARBA" id="ARBA00022679"/>
    </source>
</evidence>
<dbReference type="InterPro" id="IPR002213">
    <property type="entry name" value="UDP_glucos_trans"/>
</dbReference>
<keyword evidence="3" id="KW-0328">Glycosyltransferase</keyword>
<keyword evidence="5" id="KW-0175">Coiled coil</keyword>
<dbReference type="Proteomes" id="UP001210211">
    <property type="component" value="Unassembled WGS sequence"/>
</dbReference>
<dbReference type="Pfam" id="PF00201">
    <property type="entry name" value="UDPGT"/>
    <property type="match status" value="1"/>
</dbReference>
<dbReference type="EC" id="2.4.1.-" evidence="4"/>
<dbReference type="SUPFAM" id="SSF53756">
    <property type="entry name" value="UDP-Glycosyltransferase/glycogen phosphorylase"/>
    <property type="match status" value="1"/>
</dbReference>
<accession>A0AAD5Z497</accession>
<protein>
    <recommendedName>
        <fullName evidence="4">Glycosyltransferase</fullName>
        <ecNumber evidence="4">2.4.1.-</ecNumber>
    </recommendedName>
</protein>
<evidence type="ECO:0000259" key="6">
    <source>
        <dbReference type="Pfam" id="PF26168"/>
    </source>
</evidence>
<evidence type="ECO:0000313" key="8">
    <source>
        <dbReference type="Proteomes" id="UP001210211"/>
    </source>
</evidence>
<evidence type="ECO:0000313" key="7">
    <source>
        <dbReference type="EMBL" id="KAJ3686620.1"/>
    </source>
</evidence>
<evidence type="ECO:0000256" key="1">
    <source>
        <dbReference type="ARBA" id="ARBA00009995"/>
    </source>
</evidence>
<dbReference type="AlphaFoldDB" id="A0AAD5Z497"/>
<comment type="caution">
    <text evidence="7">The sequence shown here is derived from an EMBL/GenBank/DDBJ whole genome shotgun (WGS) entry which is preliminary data.</text>
</comment>